<proteinExistence type="predicted"/>
<evidence type="ECO:0000256" key="1">
    <source>
        <dbReference type="SAM" id="SignalP"/>
    </source>
</evidence>
<evidence type="ECO:0000313" key="3">
    <source>
        <dbReference type="Proteomes" id="UP001194468"/>
    </source>
</evidence>
<gene>
    <name evidence="2" type="ORF">L210DRAFT_3549113</name>
</gene>
<name>A0AAD4BPL3_BOLED</name>
<evidence type="ECO:0000313" key="2">
    <source>
        <dbReference type="EMBL" id="KAF8436237.1"/>
    </source>
</evidence>
<comment type="caution">
    <text evidence="2">The sequence shown here is derived from an EMBL/GenBank/DDBJ whole genome shotgun (WGS) entry which is preliminary data.</text>
</comment>
<feature type="signal peptide" evidence="1">
    <location>
        <begin position="1"/>
        <end position="25"/>
    </location>
</feature>
<reference evidence="2" key="2">
    <citation type="journal article" date="2020" name="Nat. Commun.">
        <title>Large-scale genome sequencing of mycorrhizal fungi provides insights into the early evolution of symbiotic traits.</title>
        <authorList>
            <person name="Miyauchi S."/>
            <person name="Kiss E."/>
            <person name="Kuo A."/>
            <person name="Drula E."/>
            <person name="Kohler A."/>
            <person name="Sanchez-Garcia M."/>
            <person name="Morin E."/>
            <person name="Andreopoulos B."/>
            <person name="Barry K.W."/>
            <person name="Bonito G."/>
            <person name="Buee M."/>
            <person name="Carver A."/>
            <person name="Chen C."/>
            <person name="Cichocki N."/>
            <person name="Clum A."/>
            <person name="Culley D."/>
            <person name="Crous P.W."/>
            <person name="Fauchery L."/>
            <person name="Girlanda M."/>
            <person name="Hayes R.D."/>
            <person name="Keri Z."/>
            <person name="LaButti K."/>
            <person name="Lipzen A."/>
            <person name="Lombard V."/>
            <person name="Magnuson J."/>
            <person name="Maillard F."/>
            <person name="Murat C."/>
            <person name="Nolan M."/>
            <person name="Ohm R.A."/>
            <person name="Pangilinan J."/>
            <person name="Pereira M.F."/>
            <person name="Perotto S."/>
            <person name="Peter M."/>
            <person name="Pfister S."/>
            <person name="Riley R."/>
            <person name="Sitrit Y."/>
            <person name="Stielow J.B."/>
            <person name="Szollosi G."/>
            <person name="Zifcakova L."/>
            <person name="Stursova M."/>
            <person name="Spatafora J.W."/>
            <person name="Tedersoo L."/>
            <person name="Vaario L.M."/>
            <person name="Yamada A."/>
            <person name="Yan M."/>
            <person name="Wang P."/>
            <person name="Xu J."/>
            <person name="Bruns T."/>
            <person name="Baldrian P."/>
            <person name="Vilgalys R."/>
            <person name="Dunand C."/>
            <person name="Henrissat B."/>
            <person name="Grigoriev I.V."/>
            <person name="Hibbett D."/>
            <person name="Nagy L.G."/>
            <person name="Martin F.M."/>
        </authorList>
    </citation>
    <scope>NUCLEOTIDE SEQUENCE</scope>
    <source>
        <strain evidence="2">BED1</strain>
    </source>
</reference>
<dbReference type="Proteomes" id="UP001194468">
    <property type="component" value="Unassembled WGS sequence"/>
</dbReference>
<accession>A0AAD4BPL3</accession>
<keyword evidence="3" id="KW-1185">Reference proteome</keyword>
<protein>
    <submittedName>
        <fullName evidence="2">Uncharacterized protein</fullName>
    </submittedName>
</protein>
<feature type="chain" id="PRO_5041984254" evidence="1">
    <location>
        <begin position="26"/>
        <end position="79"/>
    </location>
</feature>
<dbReference type="EMBL" id="WHUW01000022">
    <property type="protein sequence ID" value="KAF8436237.1"/>
    <property type="molecule type" value="Genomic_DNA"/>
</dbReference>
<reference evidence="2" key="1">
    <citation type="submission" date="2019-10" db="EMBL/GenBank/DDBJ databases">
        <authorList>
            <consortium name="DOE Joint Genome Institute"/>
            <person name="Kuo A."/>
            <person name="Miyauchi S."/>
            <person name="Kiss E."/>
            <person name="Drula E."/>
            <person name="Kohler A."/>
            <person name="Sanchez-Garcia M."/>
            <person name="Andreopoulos B."/>
            <person name="Barry K.W."/>
            <person name="Bonito G."/>
            <person name="Buee M."/>
            <person name="Carver A."/>
            <person name="Chen C."/>
            <person name="Cichocki N."/>
            <person name="Clum A."/>
            <person name="Culley D."/>
            <person name="Crous P.W."/>
            <person name="Fauchery L."/>
            <person name="Girlanda M."/>
            <person name="Hayes R."/>
            <person name="Keri Z."/>
            <person name="LaButti K."/>
            <person name="Lipzen A."/>
            <person name="Lombard V."/>
            <person name="Magnuson J."/>
            <person name="Maillard F."/>
            <person name="Morin E."/>
            <person name="Murat C."/>
            <person name="Nolan M."/>
            <person name="Ohm R."/>
            <person name="Pangilinan J."/>
            <person name="Pereira M."/>
            <person name="Perotto S."/>
            <person name="Peter M."/>
            <person name="Riley R."/>
            <person name="Sitrit Y."/>
            <person name="Stielow B."/>
            <person name="Szollosi G."/>
            <person name="Zifcakova L."/>
            <person name="Stursova M."/>
            <person name="Spatafora J.W."/>
            <person name="Tedersoo L."/>
            <person name="Vaario L.-M."/>
            <person name="Yamada A."/>
            <person name="Yan M."/>
            <person name="Wang P."/>
            <person name="Xu J."/>
            <person name="Bruns T."/>
            <person name="Baldrian P."/>
            <person name="Vilgalys R."/>
            <person name="Henrissat B."/>
            <person name="Grigoriev I.V."/>
            <person name="Hibbett D."/>
            <person name="Nagy L.G."/>
            <person name="Martin F.M."/>
        </authorList>
    </citation>
    <scope>NUCLEOTIDE SEQUENCE</scope>
    <source>
        <strain evidence="2">BED1</strain>
    </source>
</reference>
<dbReference type="AlphaFoldDB" id="A0AAD4BPL3"/>
<organism evidence="2 3">
    <name type="scientific">Boletus edulis BED1</name>
    <dbReference type="NCBI Taxonomy" id="1328754"/>
    <lineage>
        <taxon>Eukaryota</taxon>
        <taxon>Fungi</taxon>
        <taxon>Dikarya</taxon>
        <taxon>Basidiomycota</taxon>
        <taxon>Agaricomycotina</taxon>
        <taxon>Agaricomycetes</taxon>
        <taxon>Agaricomycetidae</taxon>
        <taxon>Boletales</taxon>
        <taxon>Boletineae</taxon>
        <taxon>Boletaceae</taxon>
        <taxon>Boletoideae</taxon>
        <taxon>Boletus</taxon>
    </lineage>
</organism>
<sequence>MIYATRVIAFIGLLALATSLPLSEGEEPDVGLPSLVVITSPTRGDRGSMVDELFPVIFQTFEPHQRTLESVELVSITVG</sequence>
<keyword evidence="1" id="KW-0732">Signal</keyword>